<dbReference type="SMART" id="SM00382">
    <property type="entry name" value="AAA"/>
    <property type="match status" value="1"/>
</dbReference>
<dbReference type="Gene3D" id="3.40.50.300">
    <property type="entry name" value="P-loop containing nucleotide triphosphate hydrolases"/>
    <property type="match status" value="1"/>
</dbReference>
<dbReference type="OMA" id="TMSIYEN"/>
<organism evidence="4 5">
    <name type="scientific">Coniophora puteana (strain RWD-64-598)</name>
    <name type="common">Brown rot fungus</name>
    <dbReference type="NCBI Taxonomy" id="741705"/>
    <lineage>
        <taxon>Eukaryota</taxon>
        <taxon>Fungi</taxon>
        <taxon>Dikarya</taxon>
        <taxon>Basidiomycota</taxon>
        <taxon>Agaricomycotina</taxon>
        <taxon>Agaricomycetes</taxon>
        <taxon>Agaricomycetidae</taxon>
        <taxon>Boletales</taxon>
        <taxon>Coniophorineae</taxon>
        <taxon>Coniophoraceae</taxon>
        <taxon>Coniophora</taxon>
    </lineage>
</organism>
<name>A0A5M3N3K7_CONPW</name>
<keyword evidence="5" id="KW-1185">Reference proteome</keyword>
<dbReference type="GeneID" id="19201562"/>
<dbReference type="PROSITE" id="PS00211">
    <property type="entry name" value="ABC_TRANSPORTER_1"/>
    <property type="match status" value="1"/>
</dbReference>
<dbReference type="GO" id="GO:0005524">
    <property type="term" value="F:ATP binding"/>
    <property type="evidence" value="ECO:0007669"/>
    <property type="project" value="UniProtKB-KW"/>
</dbReference>
<dbReference type="Proteomes" id="UP000053558">
    <property type="component" value="Unassembled WGS sequence"/>
</dbReference>
<dbReference type="Pfam" id="PF00005">
    <property type="entry name" value="ABC_tran"/>
    <property type="match status" value="1"/>
</dbReference>
<sequence>MSNLLHVDSLGYDINKTRNVFSDLTFDVNEGDVIVLQGKSGAGKSTLLKCLAHLIEYKGEVRYRGSQPRAIGVPSYRTKVAYVPQRPSLLPGTPHDFLKALSGFSSRTKCAKRSKATRDYADYVQIGKAWGVDEELWSRNWSNLSGGESQRISLAIAVGLDTAEVLLLDEPTSALDPNSTNLVERFLLDEMASSESELKAIVWVTHSDEQAQRVGTRFLRITQTGCEEERGYVEP</sequence>
<keyword evidence="1" id="KW-0547">Nucleotide-binding</keyword>
<evidence type="ECO:0000313" key="5">
    <source>
        <dbReference type="Proteomes" id="UP000053558"/>
    </source>
</evidence>
<evidence type="ECO:0000256" key="2">
    <source>
        <dbReference type="ARBA" id="ARBA00022840"/>
    </source>
</evidence>
<dbReference type="AlphaFoldDB" id="A0A5M3N3K7"/>
<protein>
    <submittedName>
        <fullName evidence="4">ATP-binding cassette transporter</fullName>
    </submittedName>
</protein>
<dbReference type="InterPro" id="IPR017871">
    <property type="entry name" value="ABC_transporter-like_CS"/>
</dbReference>
<evidence type="ECO:0000313" key="4">
    <source>
        <dbReference type="EMBL" id="EIW85887.1"/>
    </source>
</evidence>
<dbReference type="InterPro" id="IPR003439">
    <property type="entry name" value="ABC_transporter-like_ATP-bd"/>
</dbReference>
<dbReference type="KEGG" id="cput:CONPUDRAFT_140709"/>
<dbReference type="InterPro" id="IPR027417">
    <property type="entry name" value="P-loop_NTPase"/>
</dbReference>
<dbReference type="InterPro" id="IPR003593">
    <property type="entry name" value="AAA+_ATPase"/>
</dbReference>
<dbReference type="PROSITE" id="PS50893">
    <property type="entry name" value="ABC_TRANSPORTER_2"/>
    <property type="match status" value="1"/>
</dbReference>
<proteinExistence type="predicted"/>
<evidence type="ECO:0000256" key="1">
    <source>
        <dbReference type="ARBA" id="ARBA00022741"/>
    </source>
</evidence>
<comment type="caution">
    <text evidence="4">The sequence shown here is derived from an EMBL/GenBank/DDBJ whole genome shotgun (WGS) entry which is preliminary data.</text>
</comment>
<keyword evidence="2 4" id="KW-0067">ATP-binding</keyword>
<gene>
    <name evidence="4" type="ORF">CONPUDRAFT_140709</name>
</gene>
<dbReference type="PANTHER" id="PTHR43119">
    <property type="entry name" value="ABC TRANSPORT PROTEIN ATP-BINDING COMPONENT-RELATED"/>
    <property type="match status" value="1"/>
</dbReference>
<accession>A0A5M3N3K7</accession>
<dbReference type="SUPFAM" id="SSF52540">
    <property type="entry name" value="P-loop containing nucleoside triphosphate hydrolases"/>
    <property type="match status" value="1"/>
</dbReference>
<dbReference type="RefSeq" id="XP_007762882.1">
    <property type="nucleotide sequence ID" value="XM_007764692.1"/>
</dbReference>
<dbReference type="EMBL" id="JH711573">
    <property type="protein sequence ID" value="EIW85887.1"/>
    <property type="molecule type" value="Genomic_DNA"/>
</dbReference>
<evidence type="ECO:0000259" key="3">
    <source>
        <dbReference type="PROSITE" id="PS50893"/>
    </source>
</evidence>
<feature type="domain" description="ABC transporter" evidence="3">
    <location>
        <begin position="5"/>
        <end position="233"/>
    </location>
</feature>
<dbReference type="PANTHER" id="PTHR43119:SF1">
    <property type="entry name" value="ABC TRANSPORTER DOMAIN-CONTAINING PROTEIN"/>
    <property type="match status" value="1"/>
</dbReference>
<reference evidence="5" key="1">
    <citation type="journal article" date="2012" name="Science">
        <title>The Paleozoic origin of enzymatic lignin decomposition reconstructed from 31 fungal genomes.</title>
        <authorList>
            <person name="Floudas D."/>
            <person name="Binder M."/>
            <person name="Riley R."/>
            <person name="Barry K."/>
            <person name="Blanchette R.A."/>
            <person name="Henrissat B."/>
            <person name="Martinez A.T."/>
            <person name="Otillar R."/>
            <person name="Spatafora J.W."/>
            <person name="Yadav J.S."/>
            <person name="Aerts A."/>
            <person name="Benoit I."/>
            <person name="Boyd A."/>
            <person name="Carlson A."/>
            <person name="Copeland A."/>
            <person name="Coutinho P.M."/>
            <person name="de Vries R.P."/>
            <person name="Ferreira P."/>
            <person name="Findley K."/>
            <person name="Foster B."/>
            <person name="Gaskell J."/>
            <person name="Glotzer D."/>
            <person name="Gorecki P."/>
            <person name="Heitman J."/>
            <person name="Hesse C."/>
            <person name="Hori C."/>
            <person name="Igarashi K."/>
            <person name="Jurgens J.A."/>
            <person name="Kallen N."/>
            <person name="Kersten P."/>
            <person name="Kohler A."/>
            <person name="Kuees U."/>
            <person name="Kumar T.K.A."/>
            <person name="Kuo A."/>
            <person name="LaButti K."/>
            <person name="Larrondo L.F."/>
            <person name="Lindquist E."/>
            <person name="Ling A."/>
            <person name="Lombard V."/>
            <person name="Lucas S."/>
            <person name="Lundell T."/>
            <person name="Martin R."/>
            <person name="McLaughlin D.J."/>
            <person name="Morgenstern I."/>
            <person name="Morin E."/>
            <person name="Murat C."/>
            <person name="Nagy L.G."/>
            <person name="Nolan M."/>
            <person name="Ohm R.A."/>
            <person name="Patyshakuliyeva A."/>
            <person name="Rokas A."/>
            <person name="Ruiz-Duenas F.J."/>
            <person name="Sabat G."/>
            <person name="Salamov A."/>
            <person name="Samejima M."/>
            <person name="Schmutz J."/>
            <person name="Slot J.C."/>
            <person name="St John F."/>
            <person name="Stenlid J."/>
            <person name="Sun H."/>
            <person name="Sun S."/>
            <person name="Syed K."/>
            <person name="Tsang A."/>
            <person name="Wiebenga A."/>
            <person name="Young D."/>
            <person name="Pisabarro A."/>
            <person name="Eastwood D.C."/>
            <person name="Martin F."/>
            <person name="Cullen D."/>
            <person name="Grigoriev I.V."/>
            <person name="Hibbett D.S."/>
        </authorList>
    </citation>
    <scope>NUCLEOTIDE SEQUENCE [LARGE SCALE GENOMIC DNA]</scope>
    <source>
        <strain evidence="5">RWD-64-598 SS2</strain>
    </source>
</reference>
<dbReference type="GO" id="GO:0016887">
    <property type="term" value="F:ATP hydrolysis activity"/>
    <property type="evidence" value="ECO:0007669"/>
    <property type="project" value="InterPro"/>
</dbReference>
<dbReference type="OrthoDB" id="6593433at2759"/>